<evidence type="ECO:0000313" key="7">
    <source>
        <dbReference type="Proteomes" id="UP000035681"/>
    </source>
</evidence>
<organism evidence="7 8">
    <name type="scientific">Strongyloides stercoralis</name>
    <name type="common">Threadworm</name>
    <dbReference type="NCBI Taxonomy" id="6248"/>
    <lineage>
        <taxon>Eukaryota</taxon>
        <taxon>Metazoa</taxon>
        <taxon>Ecdysozoa</taxon>
        <taxon>Nematoda</taxon>
        <taxon>Chromadorea</taxon>
        <taxon>Rhabditida</taxon>
        <taxon>Tylenchina</taxon>
        <taxon>Panagrolaimomorpha</taxon>
        <taxon>Strongyloidoidea</taxon>
        <taxon>Strongyloididae</taxon>
        <taxon>Strongyloides</taxon>
    </lineage>
</organism>
<keyword evidence="5" id="KW-1133">Transmembrane helix</keyword>
<keyword evidence="5" id="KW-0812">Transmembrane</keyword>
<keyword evidence="5" id="KW-0472">Membrane</keyword>
<evidence type="ECO:0000256" key="5">
    <source>
        <dbReference type="SAM" id="Phobius"/>
    </source>
</evidence>
<dbReference type="WBParaSite" id="TCONS_00004755.p1">
    <property type="protein sequence ID" value="TCONS_00004755.p1"/>
    <property type="gene ID" value="XLOC_002728"/>
</dbReference>
<evidence type="ECO:0000256" key="3">
    <source>
        <dbReference type="ARBA" id="ARBA00022737"/>
    </source>
</evidence>
<proteinExistence type="predicted"/>
<reference evidence="8" key="1">
    <citation type="submission" date="2024-02" db="UniProtKB">
        <authorList>
            <consortium name="WormBaseParasite"/>
        </authorList>
    </citation>
    <scope>IDENTIFICATION</scope>
</reference>
<keyword evidence="3" id="KW-0677">Repeat</keyword>
<dbReference type="GO" id="GO:0003682">
    <property type="term" value="F:chromatin binding"/>
    <property type="evidence" value="ECO:0007669"/>
    <property type="project" value="TreeGrafter"/>
</dbReference>
<feature type="transmembrane region" description="Helical" evidence="5">
    <location>
        <begin position="425"/>
        <end position="451"/>
    </location>
</feature>
<evidence type="ECO:0000259" key="6">
    <source>
        <dbReference type="PROSITE" id="PS51788"/>
    </source>
</evidence>
<dbReference type="InterPro" id="IPR034750">
    <property type="entry name" value="CULT"/>
</dbReference>
<dbReference type="PANTHER" id="PTHR19861:SF0">
    <property type="entry name" value="WD REPEAT-CONTAINING PROTEIN 82"/>
    <property type="match status" value="1"/>
</dbReference>
<evidence type="ECO:0000256" key="2">
    <source>
        <dbReference type="ARBA" id="ARBA00022574"/>
    </source>
</evidence>
<comment type="subcellular location">
    <subcellularLocation>
        <location evidence="1">Nucleus</location>
    </subcellularLocation>
</comment>
<dbReference type="Gene3D" id="2.130.10.10">
    <property type="entry name" value="YVTN repeat-like/Quinoprotein amine dehydrogenase"/>
    <property type="match status" value="1"/>
</dbReference>
<dbReference type="PANTHER" id="PTHR19861">
    <property type="entry name" value="WD40 REPEAT PROTEIN SWD2"/>
    <property type="match status" value="1"/>
</dbReference>
<feature type="domain" description="CULT" evidence="6">
    <location>
        <begin position="319"/>
        <end position="437"/>
    </location>
</feature>
<dbReference type="PROSITE" id="PS51788">
    <property type="entry name" value="CULT"/>
    <property type="match status" value="1"/>
</dbReference>
<keyword evidence="2" id="KW-0853">WD repeat</keyword>
<dbReference type="CDD" id="cd15777">
    <property type="entry name" value="CRBN_C_like"/>
    <property type="match status" value="1"/>
</dbReference>
<dbReference type="SUPFAM" id="SSF50978">
    <property type="entry name" value="WD40 repeat-like"/>
    <property type="match status" value="1"/>
</dbReference>
<dbReference type="InterPro" id="IPR036322">
    <property type="entry name" value="WD40_repeat_dom_sf"/>
</dbReference>
<name>A0AAF5HZD7_STRER</name>
<accession>A0AAF5HZD7</accession>
<protein>
    <submittedName>
        <fullName evidence="8">Galectin</fullName>
    </submittedName>
</protein>
<dbReference type="Proteomes" id="UP000035681">
    <property type="component" value="Unplaced"/>
</dbReference>
<dbReference type="FunFam" id="2.170.150.20:FF:000007">
    <property type="entry name" value="Protein cereblon"/>
    <property type="match status" value="1"/>
</dbReference>
<dbReference type="InterPro" id="IPR015943">
    <property type="entry name" value="WD40/YVTN_repeat-like_dom_sf"/>
</dbReference>
<dbReference type="AlphaFoldDB" id="A0AAF5HZD7"/>
<evidence type="ECO:0000313" key="8">
    <source>
        <dbReference type="WBParaSite" id="TCONS_00004755.p1"/>
    </source>
</evidence>
<dbReference type="GO" id="GO:0048188">
    <property type="term" value="C:Set1C/COMPASS complex"/>
    <property type="evidence" value="ECO:0007669"/>
    <property type="project" value="TreeGrafter"/>
</dbReference>
<evidence type="ECO:0000256" key="1">
    <source>
        <dbReference type="ARBA" id="ARBA00004123"/>
    </source>
</evidence>
<sequence>MDSRTAQMNLPTLKKLKPLKSISYTKSIVNGLDFSNEGNLLMVSTKDTVLDIYNVLTFTKEYSLNISDNGACCPKFFATDLDGLHGTTKKNETSNSFDILHFDLFKLSYKTRFIGCDDEINTIVQIPYTTTFFSTDKKGILNQWDVRINHPTVRLKPVNTGTRKNEYVGVAVESNNVLCLCYENQFYLYDARNLNQFFAQSNTSPDNVGNVCSMKFSPCEKFVGFMTEENSVHLLDSYDLVEKMKIVVDNKTTSVTSGWDFTPCGRYIIVGNHNTGLNIYSCITGELLFNEKKINQHTSMNMLFNKNYFAMAVGVSIYGHNLLCRNCGNLITNDRAIINKNSPLNNGKYIQNVVGVNASIQKFINPANDEFLVMTVNGATLMYHGDPSFEATWYPNYQWTVCLCRKCRKHMGWYFSKPRQEKDGFIGLIVGLFKIVILPIFLIFILLNYIFCKLKEDSIVVRHDFINGKRFIKDLSLIGTPSTIGRVRLFLIPLKAISSSSVIDICHLKLRWTDSEFWNDGFDNSNRKYHVICEVYYDTKNNFKKTKFLDFYVNDEFTGYDEKFQPDGRQAYAVICGVQAINSKGLAGKWKDSKIIRIKRDTL</sequence>
<keyword evidence="4" id="KW-0539">Nucleus</keyword>
<evidence type="ECO:0000256" key="4">
    <source>
        <dbReference type="ARBA" id="ARBA00023242"/>
    </source>
</evidence>
<dbReference type="Gene3D" id="2.170.150.20">
    <property type="entry name" value="Peptide methionine sulfoxide reductase"/>
    <property type="match status" value="1"/>
</dbReference>
<dbReference type="InterPro" id="IPR037867">
    <property type="entry name" value="Swd2/WDR82"/>
</dbReference>
<keyword evidence="7" id="KW-1185">Reference proteome</keyword>